<evidence type="ECO:0000313" key="2">
    <source>
        <dbReference type="EMBL" id="ANO51909.1"/>
    </source>
</evidence>
<feature type="transmembrane region" description="Helical" evidence="1">
    <location>
        <begin position="144"/>
        <end position="164"/>
    </location>
</feature>
<dbReference type="PANTHER" id="PTHR34219">
    <property type="entry name" value="IRON-REGULATED INNER MEMBRANE PROTEIN-RELATED"/>
    <property type="match status" value="1"/>
</dbReference>
<keyword evidence="1" id="KW-0812">Transmembrane</keyword>
<sequence>MTMRLRTLVFWSHLGTGVLAGLVVLMMSATGVLLTYERQLTEWAEQQYDVAVPDNAQPLPVDAILANFEKSHPDEQHFEIRFVNRPGAAVIVWAGPEPFLLDPYTGAVIREGEAPIAEFFHFVTRMHRWFALDDTASFDAARAITAYSNLLFLFMILSGVYLWLPRVWRWPILKTKLFFNNKARNAKARDYNWHHVFSFWALVPLFVICVSATIFYFPWANTALYAAFGEAVPLREEHPEHDPQLESGANAISNEQLLVHAKTHADDNGASDWYSIWMEVGETPGEARFYIDRSLGRRPPFAYALILNTQNASVKEVKRHDDYSPGDQAWGILRFLHTGEQFGFVGQTIAGLASLAACLLVYTGIALAWRRLVSPWLRKSRAV</sequence>
<evidence type="ECO:0000256" key="1">
    <source>
        <dbReference type="SAM" id="Phobius"/>
    </source>
</evidence>
<name>A0A193LHP5_9GAMM</name>
<keyword evidence="1" id="KW-0472">Membrane</keyword>
<feature type="transmembrane region" description="Helical" evidence="1">
    <location>
        <begin position="344"/>
        <end position="369"/>
    </location>
</feature>
<protein>
    <recommendedName>
        <fullName evidence="4">PepSY domain-containing protein</fullName>
    </recommendedName>
</protein>
<reference evidence="2 3" key="1">
    <citation type="submission" date="2016-06" db="EMBL/GenBank/DDBJ databases">
        <title>Complete genome sequence of a deep-branching marine Gamma Proteobacterium Woeseia oceani type strain XK5.</title>
        <authorList>
            <person name="Mu D."/>
            <person name="Du Z."/>
        </authorList>
    </citation>
    <scope>NUCLEOTIDE SEQUENCE [LARGE SCALE GENOMIC DNA]</scope>
    <source>
        <strain evidence="2 3">XK5</strain>
    </source>
</reference>
<evidence type="ECO:0008006" key="4">
    <source>
        <dbReference type="Google" id="ProtNLM"/>
    </source>
</evidence>
<dbReference type="EMBL" id="CP016268">
    <property type="protein sequence ID" value="ANO51909.1"/>
    <property type="molecule type" value="Genomic_DNA"/>
</dbReference>
<gene>
    <name evidence="2" type="ORF">BA177_12470</name>
</gene>
<feature type="transmembrane region" description="Helical" evidence="1">
    <location>
        <begin position="12"/>
        <end position="36"/>
    </location>
</feature>
<evidence type="ECO:0000313" key="3">
    <source>
        <dbReference type="Proteomes" id="UP000092695"/>
    </source>
</evidence>
<dbReference type="Proteomes" id="UP000092695">
    <property type="component" value="Chromosome"/>
</dbReference>
<dbReference type="InterPro" id="IPR005625">
    <property type="entry name" value="PepSY-ass_TM"/>
</dbReference>
<dbReference type="PANTHER" id="PTHR34219:SF3">
    <property type="entry name" value="BLL7967 PROTEIN"/>
    <property type="match status" value="1"/>
</dbReference>
<dbReference type="STRING" id="1548547.BA177_12470"/>
<accession>A0A193LHP5</accession>
<proteinExistence type="predicted"/>
<organism evidence="2 3">
    <name type="scientific">Woeseia oceani</name>
    <dbReference type="NCBI Taxonomy" id="1548547"/>
    <lineage>
        <taxon>Bacteria</taxon>
        <taxon>Pseudomonadati</taxon>
        <taxon>Pseudomonadota</taxon>
        <taxon>Gammaproteobacteria</taxon>
        <taxon>Woeseiales</taxon>
        <taxon>Woeseiaceae</taxon>
        <taxon>Woeseia</taxon>
    </lineage>
</organism>
<dbReference type="KEGG" id="woc:BA177_12470"/>
<feature type="transmembrane region" description="Helical" evidence="1">
    <location>
        <begin position="197"/>
        <end position="219"/>
    </location>
</feature>
<keyword evidence="1" id="KW-1133">Transmembrane helix</keyword>
<keyword evidence="3" id="KW-1185">Reference proteome</keyword>
<dbReference type="Pfam" id="PF03929">
    <property type="entry name" value="PepSY_TM"/>
    <property type="match status" value="1"/>
</dbReference>
<dbReference type="AlphaFoldDB" id="A0A193LHP5"/>